<dbReference type="KEGG" id="doa:AXF15_06760"/>
<evidence type="ECO:0000313" key="2">
    <source>
        <dbReference type="EMBL" id="AMD92833.1"/>
    </source>
</evidence>
<dbReference type="RefSeq" id="WP_066605099.1">
    <property type="nucleotide sequence ID" value="NZ_CP014230.1"/>
</dbReference>
<feature type="region of interest" description="Disordered" evidence="1">
    <location>
        <begin position="683"/>
        <end position="710"/>
    </location>
</feature>
<dbReference type="Proteomes" id="UP000063964">
    <property type="component" value="Chromosome"/>
</dbReference>
<evidence type="ECO:0000256" key="1">
    <source>
        <dbReference type="SAM" id="MobiDB-lite"/>
    </source>
</evidence>
<protein>
    <submittedName>
        <fullName evidence="2">Uncharacterized protein</fullName>
    </submittedName>
</protein>
<proteinExistence type="predicted"/>
<feature type="compositionally biased region" description="Polar residues" evidence="1">
    <location>
        <begin position="693"/>
        <end position="710"/>
    </location>
</feature>
<gene>
    <name evidence="2" type="ORF">AXF15_06760</name>
</gene>
<name>A0A0X8JQT2_9BACT</name>
<keyword evidence="3" id="KW-1185">Reference proteome</keyword>
<organism evidence="2 3">
    <name type="scientific">Desulfomicrobium orale DSM 12838</name>
    <dbReference type="NCBI Taxonomy" id="888061"/>
    <lineage>
        <taxon>Bacteria</taxon>
        <taxon>Pseudomonadati</taxon>
        <taxon>Thermodesulfobacteriota</taxon>
        <taxon>Desulfovibrionia</taxon>
        <taxon>Desulfovibrionales</taxon>
        <taxon>Desulfomicrobiaceae</taxon>
        <taxon>Desulfomicrobium</taxon>
    </lineage>
</organism>
<sequence>MKKIICITWFLFFIFLFYGSAFSQEAGQYSYIPPFLTKARPPLVMLTMARDHRLYYEAYNDASDIDGDGKIDIHYKENIDYYGYFDCYKLYEYNAASKTFVPKKTTANKKNISKGQYWSGNFLNYITMTRMDCIRKVLYGGQRIIDTPEKTVLRRAFIPQDAHSFGKEYTSVAIDGYDIRDYTPYSIPENGKRHFFASTTRDPNPNTGGPLLCVLQNVGNNKRIWSWVAKETPVVDDSLGTPDIFMVQVEVGVASMPERNCKLYPKGNYKPIGILQNYGESDAILFGLLTGSYDQNMAGGVLRKNIGTIRDEIDGESGVFTATNGIISTINKLRISDYNYKDKRYNGGWQTTAPISAPWSKAFPDWGNPLAEMIYETTRYFAGGTGPTEQFTAKSKIDDELGLPRPAWENPLSAANYCAQPVMVAISDIYPSYDSDHLPGSAWGKPISSSLPGLNVEERFKKIAKHENIKGSFFIGQASGRYDSSCSPKDISDATGKVRGLCQEEPTKEGSYYSAAVTHYAATTDLSSNLAETQNMISRMVALSSPLPEIRIPIGSSQEIALVPFAKTVKVYAHENMNSSEGAFQPTCTIVDFFVEEIAEDQSHGTFRVNFEDVEQGADHDMDFIVRYEYKIVGGKLEVKLTHEYQSAGYTMHAGYVISGTTKDGVYLEVASKPGVTDYYLDTPPDRDGPGRGTSTTQIPPTNTRTFTPSNTSAARLLKNPLWYAAKWGGFKDINQNGIPDQENEWDSDGDGNPDSYVYVANPTKLEEQMRKTFEGILSRASSGTPASITSSKSRNSEGAVYLSSIYPEYPDAVAPGVKLHWAGQVQALFVDGRGNLREDSNKNQKLDLKEDKIVHYPLDMNASNATSAGLLLITDSNGDSIISPEELNNAISLGDQRRINFLWTSSPWLNGLTNSQTVTQRIAYADASPNRYIFTFADKNQDMVPATDEIQAFVWPPQAPAASPQLGLAGSKDFYAYLNLYAPNFEYTPKELADLRRANPSAFKNVLNRLAERQVKFIRGQDMSPETISGHHIPATRTRVYPDGGGNRTWRLGDIAYSTPIGVGRPVENYNLLYGDKTYEHFLVRYKNRRQMIYVGANDGMLHAFNGGFFNSTDSSFNLQRSTETPFALGQEVWAYIPYNLLPHLHWLTEPTYRDQIHVSYMDLPPRVFDARVFFMSDGVTPLDNSTYPDGWGTILVAGMRFGGGAIQVDMDKTDGKNFDATSDRITSSAYVIMDITNPEAPPRLLGEIAMPRQGFTTCFPTVIPMATANARTDQQNQWYLIFGSGPADANGNANPELIQKAVSNQNGQLYVLDLKALASKKQVQTLQSNGQFKAGGHTFATTESGSFISDPATVDLDIGSNRNASARFKADVVYYGTIAGDMTQPRGTMYRLITKNQGADSSRTVNWIGNSTLIRPKQPIAASPSITTDDEGRVWVYFGTGRFFNRPEIKQTRRMDFYGIREPVDASNNIEWREVKLEELFNSTDIVVTKGSCVDGAYNQNCVNVLGVTPPTWQRLLDAVNAKEGWVHTMSNDPLERVLGKAALTGGAVTFTSYAPSENVCEHEGRSYLWGFYYKTGTSYFTPIFRDTNIFSKSVSLGRGIAPAAVVHKGRGGDSKVIASTSTGAVVEIPFNEPHPIRTGQIFWREN</sequence>
<dbReference type="OrthoDB" id="7156875at2"/>
<dbReference type="STRING" id="888061.AXF15_06760"/>
<dbReference type="EMBL" id="CP014230">
    <property type="protein sequence ID" value="AMD92833.1"/>
    <property type="molecule type" value="Genomic_DNA"/>
</dbReference>
<accession>A0A0X8JQT2</accession>
<reference evidence="3" key="1">
    <citation type="submission" date="2016-02" db="EMBL/GenBank/DDBJ databases">
        <authorList>
            <person name="Holder M.E."/>
            <person name="Ajami N.J."/>
            <person name="Petrosino J.F."/>
        </authorList>
    </citation>
    <scope>NUCLEOTIDE SEQUENCE [LARGE SCALE GENOMIC DNA]</scope>
    <source>
        <strain evidence="3">DSM 12838</strain>
    </source>
</reference>
<evidence type="ECO:0000313" key="3">
    <source>
        <dbReference type="Proteomes" id="UP000063964"/>
    </source>
</evidence>